<dbReference type="PROSITE" id="PS50042">
    <property type="entry name" value="CNMP_BINDING_3"/>
    <property type="match status" value="1"/>
</dbReference>
<dbReference type="PANTHER" id="PTHR24567:SF26">
    <property type="entry name" value="REGULATORY PROTEIN YEIL"/>
    <property type="match status" value="1"/>
</dbReference>
<protein>
    <recommendedName>
        <fullName evidence="1">Cyclic nucleotide-binding domain-containing protein</fullName>
    </recommendedName>
</protein>
<organism evidence="2">
    <name type="scientific">Aplanochytrium stocchinoi</name>
    <dbReference type="NCBI Taxonomy" id="215587"/>
    <lineage>
        <taxon>Eukaryota</taxon>
        <taxon>Sar</taxon>
        <taxon>Stramenopiles</taxon>
        <taxon>Bigyra</taxon>
        <taxon>Labyrinthulomycetes</taxon>
        <taxon>Thraustochytrida</taxon>
        <taxon>Thraustochytriidae</taxon>
        <taxon>Aplanochytrium</taxon>
    </lineage>
</organism>
<evidence type="ECO:0000259" key="1">
    <source>
        <dbReference type="PROSITE" id="PS50042"/>
    </source>
</evidence>
<dbReference type="SMART" id="SM00100">
    <property type="entry name" value="cNMP"/>
    <property type="match status" value="1"/>
</dbReference>
<dbReference type="EMBL" id="HBIN01015259">
    <property type="protein sequence ID" value="CAE0441446.1"/>
    <property type="molecule type" value="Transcribed_RNA"/>
</dbReference>
<evidence type="ECO:0000313" key="2">
    <source>
        <dbReference type="EMBL" id="CAE0441446.1"/>
    </source>
</evidence>
<dbReference type="AlphaFoldDB" id="A0A7S3UZ49"/>
<dbReference type="GO" id="GO:0003700">
    <property type="term" value="F:DNA-binding transcription factor activity"/>
    <property type="evidence" value="ECO:0007669"/>
    <property type="project" value="TreeGrafter"/>
</dbReference>
<dbReference type="InterPro" id="IPR014710">
    <property type="entry name" value="RmlC-like_jellyroll"/>
</dbReference>
<feature type="domain" description="Cyclic nucleotide-binding" evidence="1">
    <location>
        <begin position="98"/>
        <end position="203"/>
    </location>
</feature>
<dbReference type="SUPFAM" id="SSF51206">
    <property type="entry name" value="cAMP-binding domain-like"/>
    <property type="match status" value="1"/>
</dbReference>
<proteinExistence type="predicted"/>
<gene>
    <name evidence="2" type="ORF">ASTO00021_LOCUS11577</name>
</gene>
<dbReference type="CDD" id="cd00038">
    <property type="entry name" value="CAP_ED"/>
    <property type="match status" value="1"/>
</dbReference>
<dbReference type="InterPro" id="IPR050397">
    <property type="entry name" value="Env_Response_Regulators"/>
</dbReference>
<dbReference type="InterPro" id="IPR018490">
    <property type="entry name" value="cNMP-bd_dom_sf"/>
</dbReference>
<dbReference type="GO" id="GO:0005829">
    <property type="term" value="C:cytosol"/>
    <property type="evidence" value="ECO:0007669"/>
    <property type="project" value="TreeGrafter"/>
</dbReference>
<accession>A0A7S3UZ49</accession>
<dbReference type="Pfam" id="PF00027">
    <property type="entry name" value="cNMP_binding"/>
    <property type="match status" value="1"/>
</dbReference>
<sequence>MGREGKGGPYTDPPPRARRNRVIMDEEDLLDENIPAKSKVIGALNLVEDDDETATKKDSSGVVRSFSNVVRWISDSITGSGKGKHGNVLLDHLRNSTMFRYCTEEQRQRVANAMERIRFRKGDVLMIQGEPQLEAYVIVEGTVVRKRLIEDQLHLMGPLGYAGSKDSIGLLHLLKKEPAYSTVQATSDGYAYILDSEVFHELLEEDPTFSQDVICSLVNELRHQTIVQRTPLFLQTGKNLPTEPLPWFAISCAAAVESFYRSGLNSILIRQLTGGPAAFFPNMQIQTPTRILYINGFKGLRHLFETQIDLSDYPNPQLMGLALALVPGIVMSPISSILEACNVGHKNPEPLVIRWTRVSVFYIPGYFSNYIACDKCALLCVKFT</sequence>
<reference evidence="2" key="1">
    <citation type="submission" date="2021-01" db="EMBL/GenBank/DDBJ databases">
        <authorList>
            <person name="Corre E."/>
            <person name="Pelletier E."/>
            <person name="Niang G."/>
            <person name="Scheremetjew M."/>
            <person name="Finn R."/>
            <person name="Kale V."/>
            <person name="Holt S."/>
            <person name="Cochrane G."/>
            <person name="Meng A."/>
            <person name="Brown T."/>
            <person name="Cohen L."/>
        </authorList>
    </citation>
    <scope>NUCLEOTIDE SEQUENCE</scope>
    <source>
        <strain evidence="2">GSBS06</strain>
    </source>
</reference>
<dbReference type="PANTHER" id="PTHR24567">
    <property type="entry name" value="CRP FAMILY TRANSCRIPTIONAL REGULATORY PROTEIN"/>
    <property type="match status" value="1"/>
</dbReference>
<dbReference type="Gene3D" id="2.60.120.10">
    <property type="entry name" value="Jelly Rolls"/>
    <property type="match status" value="1"/>
</dbReference>
<name>A0A7S3UZ49_9STRA</name>
<dbReference type="InterPro" id="IPR000595">
    <property type="entry name" value="cNMP-bd_dom"/>
</dbReference>